<evidence type="ECO:0000313" key="1">
    <source>
        <dbReference type="EMBL" id="KAJ7539783.1"/>
    </source>
</evidence>
<dbReference type="EMBL" id="CM055102">
    <property type="protein sequence ID" value="KAJ7539783.1"/>
    <property type="molecule type" value="Genomic_DNA"/>
</dbReference>
<accession>A0ACC2CD13</accession>
<reference evidence="2" key="1">
    <citation type="journal article" date="2024" name="Proc. Natl. Acad. Sci. U.S.A.">
        <title>Extraordinary preservation of gene collinearity over three hundred million years revealed in homosporous lycophytes.</title>
        <authorList>
            <person name="Li C."/>
            <person name="Wickell D."/>
            <person name="Kuo L.Y."/>
            <person name="Chen X."/>
            <person name="Nie B."/>
            <person name="Liao X."/>
            <person name="Peng D."/>
            <person name="Ji J."/>
            <person name="Jenkins J."/>
            <person name="Williams M."/>
            <person name="Shu S."/>
            <person name="Plott C."/>
            <person name="Barry K."/>
            <person name="Rajasekar S."/>
            <person name="Grimwood J."/>
            <person name="Han X."/>
            <person name="Sun S."/>
            <person name="Hou Z."/>
            <person name="He W."/>
            <person name="Dai G."/>
            <person name="Sun C."/>
            <person name="Schmutz J."/>
            <person name="Leebens-Mack J.H."/>
            <person name="Li F.W."/>
            <person name="Wang L."/>
        </authorList>
    </citation>
    <scope>NUCLEOTIDE SEQUENCE [LARGE SCALE GENOMIC DNA]</scope>
    <source>
        <strain evidence="2">cv. PW_Plant_1</strain>
    </source>
</reference>
<name>A0ACC2CD13_DIPCM</name>
<proteinExistence type="predicted"/>
<gene>
    <name evidence="1" type="ORF">O6H91_11G108700</name>
</gene>
<sequence>MPACRVFSMFAAVAVLLDFLLQVTAFVALITYDIKREESDRVDCFPCISVPLEREDEASISEEQQQARGPLVWYMQKIHAPFLQLRLVKAAVLAIFCAMFLASIALSTRLSVGLDQKVVLPRDSYLQGYFNNMTEFLRVGPPVYLVVQDYNYSAASNQTNLICSISNCDPNSLLSEVAKAARVPETSFIASPAASWLDDFLVWLSPNAFGCCRKFPNGEYCPPDDQAPCCPAWEDYCGQSEICKDCTTCFLLSDLHEGRPSTKQFRDKLPWFLKALPSADCAKGGHAAYSNSIDLQGYESGTIKASEFRTYHTPLNKQSDFINALRATKEFTARMSNDLKIKMFPYSVFYIFFEQYLDIWKTTLTILALALGAVFVISLTITNSFYVSAIILLVLAMIVVNLMGLMVLWNIQLNAVSVVNLVMSAGIAVEFCVHITHAFSVSTGDKSERATKALLTMGASVLSGITLTKLVGVLVLFFSKSEIFVVYYFRMYLGLVLLGFLHGLIFLPVFLSIFGPPPIASTVEKDIILEQSDK</sequence>
<protein>
    <submittedName>
        <fullName evidence="1">Uncharacterized protein</fullName>
    </submittedName>
</protein>
<evidence type="ECO:0000313" key="2">
    <source>
        <dbReference type="Proteomes" id="UP001162992"/>
    </source>
</evidence>
<organism evidence="1 2">
    <name type="scientific">Diphasiastrum complanatum</name>
    <name type="common">Issler's clubmoss</name>
    <name type="synonym">Lycopodium complanatum</name>
    <dbReference type="NCBI Taxonomy" id="34168"/>
    <lineage>
        <taxon>Eukaryota</taxon>
        <taxon>Viridiplantae</taxon>
        <taxon>Streptophyta</taxon>
        <taxon>Embryophyta</taxon>
        <taxon>Tracheophyta</taxon>
        <taxon>Lycopodiopsida</taxon>
        <taxon>Lycopodiales</taxon>
        <taxon>Lycopodiaceae</taxon>
        <taxon>Lycopodioideae</taxon>
        <taxon>Diphasiastrum</taxon>
    </lineage>
</organism>
<dbReference type="Proteomes" id="UP001162992">
    <property type="component" value="Chromosome 11"/>
</dbReference>
<comment type="caution">
    <text evidence="1">The sequence shown here is derived from an EMBL/GenBank/DDBJ whole genome shotgun (WGS) entry which is preliminary data.</text>
</comment>
<keyword evidence="2" id="KW-1185">Reference proteome</keyword>